<evidence type="ECO:0000313" key="1">
    <source>
        <dbReference type="EMBL" id="RGV18540.1"/>
    </source>
</evidence>
<protein>
    <submittedName>
        <fullName evidence="1">Uncharacterized protein</fullName>
    </submittedName>
</protein>
<name>A0A412W453_9BACT</name>
<accession>A0A412W453</accession>
<proteinExistence type="predicted"/>
<dbReference type="Proteomes" id="UP000283426">
    <property type="component" value="Unassembled WGS sequence"/>
</dbReference>
<feature type="non-terminal residue" evidence="1">
    <location>
        <position position="76"/>
    </location>
</feature>
<sequence length="76" mass="9268">MQSEIPVAPLFVFIYFYTHKVGIRAVINQEDFIRRLQQREKEAFQELFYSWHRPLCFFLTSSMRTPKPIIKQWCDP</sequence>
<dbReference type="EMBL" id="QRYW01000057">
    <property type="protein sequence ID" value="RGV18540.1"/>
    <property type="molecule type" value="Genomic_DNA"/>
</dbReference>
<dbReference type="AlphaFoldDB" id="A0A412W453"/>
<organism evidence="1 2">
    <name type="scientific">Odoribacter splanchnicus</name>
    <dbReference type="NCBI Taxonomy" id="28118"/>
    <lineage>
        <taxon>Bacteria</taxon>
        <taxon>Pseudomonadati</taxon>
        <taxon>Bacteroidota</taxon>
        <taxon>Bacteroidia</taxon>
        <taxon>Bacteroidales</taxon>
        <taxon>Odoribacteraceae</taxon>
        <taxon>Odoribacter</taxon>
    </lineage>
</organism>
<comment type="caution">
    <text evidence="1">The sequence shown here is derived from an EMBL/GenBank/DDBJ whole genome shotgun (WGS) entry which is preliminary data.</text>
</comment>
<reference evidence="1 2" key="1">
    <citation type="submission" date="2018-08" db="EMBL/GenBank/DDBJ databases">
        <title>A genome reference for cultivated species of the human gut microbiota.</title>
        <authorList>
            <person name="Zou Y."/>
            <person name="Xue W."/>
            <person name="Luo G."/>
        </authorList>
    </citation>
    <scope>NUCLEOTIDE SEQUENCE [LARGE SCALE GENOMIC DNA]</scope>
    <source>
        <strain evidence="1 2">AF14-6AC</strain>
    </source>
</reference>
<evidence type="ECO:0000313" key="2">
    <source>
        <dbReference type="Proteomes" id="UP000283426"/>
    </source>
</evidence>
<dbReference type="RefSeq" id="WP_220450861.1">
    <property type="nucleotide sequence ID" value="NZ_QRYW01000057.1"/>
</dbReference>
<gene>
    <name evidence="1" type="ORF">DWW24_19555</name>
</gene>